<dbReference type="EMBL" id="OY731404">
    <property type="protein sequence ID" value="CAJ1967135.1"/>
    <property type="molecule type" value="Genomic_DNA"/>
</dbReference>
<proteinExistence type="predicted"/>
<keyword evidence="2" id="KW-1185">Reference proteome</keyword>
<sequence>MAIPLTDPTWRIINPSMPQTSLVQIREFLRLKSLLDRLCTEITPTIPYCKLCANNLS</sequence>
<reference evidence="1" key="1">
    <citation type="submission" date="2023-10" db="EMBL/GenBank/DDBJ databases">
        <authorList>
            <person name="Domelevo Entfellner J.-B."/>
        </authorList>
    </citation>
    <scope>NUCLEOTIDE SEQUENCE</scope>
</reference>
<dbReference type="Proteomes" id="UP001189624">
    <property type="component" value="Chromosome 7"/>
</dbReference>
<evidence type="ECO:0000313" key="1">
    <source>
        <dbReference type="EMBL" id="CAJ1967135.1"/>
    </source>
</evidence>
<evidence type="ECO:0000313" key="2">
    <source>
        <dbReference type="Proteomes" id="UP001189624"/>
    </source>
</evidence>
<accession>A0AA86SMU7</accession>
<gene>
    <name evidence="1" type="ORF">AYBTSS11_LOCUS21021</name>
</gene>
<protein>
    <submittedName>
        <fullName evidence="1">Uncharacterized protein</fullName>
    </submittedName>
</protein>
<organism evidence="1 2">
    <name type="scientific">Sphenostylis stenocarpa</name>
    <dbReference type="NCBI Taxonomy" id="92480"/>
    <lineage>
        <taxon>Eukaryota</taxon>
        <taxon>Viridiplantae</taxon>
        <taxon>Streptophyta</taxon>
        <taxon>Embryophyta</taxon>
        <taxon>Tracheophyta</taxon>
        <taxon>Spermatophyta</taxon>
        <taxon>Magnoliopsida</taxon>
        <taxon>eudicotyledons</taxon>
        <taxon>Gunneridae</taxon>
        <taxon>Pentapetalae</taxon>
        <taxon>rosids</taxon>
        <taxon>fabids</taxon>
        <taxon>Fabales</taxon>
        <taxon>Fabaceae</taxon>
        <taxon>Papilionoideae</taxon>
        <taxon>50 kb inversion clade</taxon>
        <taxon>NPAAA clade</taxon>
        <taxon>indigoferoid/millettioid clade</taxon>
        <taxon>Phaseoleae</taxon>
        <taxon>Sphenostylis</taxon>
    </lineage>
</organism>
<dbReference type="Gramene" id="rna-AYBTSS11_LOCUS21021">
    <property type="protein sequence ID" value="CAJ1967135.1"/>
    <property type="gene ID" value="gene-AYBTSS11_LOCUS21021"/>
</dbReference>
<name>A0AA86SMU7_9FABA</name>
<dbReference type="AlphaFoldDB" id="A0AA86SMU7"/>